<keyword evidence="3" id="KW-1185">Reference proteome</keyword>
<accession>A0ABU6T1L9</accession>
<feature type="non-terminal residue" evidence="2">
    <location>
        <position position="179"/>
    </location>
</feature>
<protein>
    <recommendedName>
        <fullName evidence="1">R13L1/DRL21-like LRR repeat region domain-containing protein</fullName>
    </recommendedName>
</protein>
<organism evidence="2 3">
    <name type="scientific">Stylosanthes scabra</name>
    <dbReference type="NCBI Taxonomy" id="79078"/>
    <lineage>
        <taxon>Eukaryota</taxon>
        <taxon>Viridiplantae</taxon>
        <taxon>Streptophyta</taxon>
        <taxon>Embryophyta</taxon>
        <taxon>Tracheophyta</taxon>
        <taxon>Spermatophyta</taxon>
        <taxon>Magnoliopsida</taxon>
        <taxon>eudicotyledons</taxon>
        <taxon>Gunneridae</taxon>
        <taxon>Pentapetalae</taxon>
        <taxon>rosids</taxon>
        <taxon>fabids</taxon>
        <taxon>Fabales</taxon>
        <taxon>Fabaceae</taxon>
        <taxon>Papilionoideae</taxon>
        <taxon>50 kb inversion clade</taxon>
        <taxon>dalbergioids sensu lato</taxon>
        <taxon>Dalbergieae</taxon>
        <taxon>Pterocarpus clade</taxon>
        <taxon>Stylosanthes</taxon>
    </lineage>
</organism>
<dbReference type="PANTHER" id="PTHR47186:SF42">
    <property type="entry name" value="DISEASE RESISTANCE RPP13-LIKE PROTEIN 1"/>
    <property type="match status" value="1"/>
</dbReference>
<evidence type="ECO:0000313" key="2">
    <source>
        <dbReference type="EMBL" id="MED6142465.1"/>
    </source>
</evidence>
<dbReference type="InterPro" id="IPR056789">
    <property type="entry name" value="LRR_R13L1-DRL21"/>
</dbReference>
<sequence>MQNLVNLRHLDTYGTSLEEMPKGMSKLQDLQFLSDYVVGKHEENGVGELGELPHLHGSLRISKLENVKNSGEASNARMDEKIHLDTLYLRWSSFEEGEVCDSQTEKDVLDKLHPHKNLKKLFIFGYRGTMLPDWIGQSSYHNMTFLVLRGCRNCWVVPSLGQLPSLMELKLEGFDMVKK</sequence>
<gene>
    <name evidence="2" type="ORF">PIB30_113993</name>
</gene>
<dbReference type="Gene3D" id="3.80.10.10">
    <property type="entry name" value="Ribonuclease Inhibitor"/>
    <property type="match status" value="1"/>
</dbReference>
<feature type="domain" description="R13L1/DRL21-like LRR repeat region" evidence="1">
    <location>
        <begin position="47"/>
        <end position="173"/>
    </location>
</feature>
<comment type="caution">
    <text evidence="2">The sequence shown here is derived from an EMBL/GenBank/DDBJ whole genome shotgun (WGS) entry which is preliminary data.</text>
</comment>
<dbReference type="InterPro" id="IPR032675">
    <property type="entry name" value="LRR_dom_sf"/>
</dbReference>
<reference evidence="2 3" key="1">
    <citation type="journal article" date="2023" name="Plants (Basel)">
        <title>Bridging the Gap: Combining Genomics and Transcriptomics Approaches to Understand Stylosanthes scabra, an Orphan Legume from the Brazilian Caatinga.</title>
        <authorList>
            <person name="Ferreira-Neto J.R.C."/>
            <person name="da Silva M.D."/>
            <person name="Binneck E."/>
            <person name="de Melo N.F."/>
            <person name="da Silva R.H."/>
            <person name="de Melo A.L.T.M."/>
            <person name="Pandolfi V."/>
            <person name="Bustamante F.O."/>
            <person name="Brasileiro-Vidal A.C."/>
            <person name="Benko-Iseppon A.M."/>
        </authorList>
    </citation>
    <scope>NUCLEOTIDE SEQUENCE [LARGE SCALE GENOMIC DNA]</scope>
    <source>
        <tissue evidence="2">Leaves</tissue>
    </source>
</reference>
<evidence type="ECO:0000313" key="3">
    <source>
        <dbReference type="Proteomes" id="UP001341840"/>
    </source>
</evidence>
<evidence type="ECO:0000259" key="1">
    <source>
        <dbReference type="Pfam" id="PF25019"/>
    </source>
</evidence>
<dbReference type="Proteomes" id="UP001341840">
    <property type="component" value="Unassembled WGS sequence"/>
</dbReference>
<proteinExistence type="predicted"/>
<name>A0ABU6T1L9_9FABA</name>
<dbReference type="EMBL" id="JASCZI010070278">
    <property type="protein sequence ID" value="MED6142465.1"/>
    <property type="molecule type" value="Genomic_DNA"/>
</dbReference>
<dbReference type="SUPFAM" id="SSF52058">
    <property type="entry name" value="L domain-like"/>
    <property type="match status" value="1"/>
</dbReference>
<dbReference type="PANTHER" id="PTHR47186">
    <property type="entry name" value="LEUCINE-RICH REPEAT-CONTAINING PROTEIN 57"/>
    <property type="match status" value="1"/>
</dbReference>
<dbReference type="Pfam" id="PF25019">
    <property type="entry name" value="LRR_R13L1-DRL21"/>
    <property type="match status" value="1"/>
</dbReference>